<comment type="similarity">
    <text evidence="5">Belongs to the type-I 3-dehydroquinase family.</text>
</comment>
<dbReference type="GO" id="GO:0003855">
    <property type="term" value="F:3-dehydroquinate dehydratase activity"/>
    <property type="evidence" value="ECO:0007669"/>
    <property type="project" value="UniProtKB-UniRule"/>
</dbReference>
<gene>
    <name evidence="5" type="primary">aroD</name>
    <name evidence="6" type="ORF">FNY66_09130</name>
</gene>
<dbReference type="SUPFAM" id="SSF51569">
    <property type="entry name" value="Aldolase"/>
    <property type="match status" value="1"/>
</dbReference>
<evidence type="ECO:0000256" key="4">
    <source>
        <dbReference type="ARBA" id="ARBA00023270"/>
    </source>
</evidence>
<comment type="caution">
    <text evidence="6">The sequence shown here is derived from an EMBL/GenBank/DDBJ whole genome shotgun (WGS) entry which is preliminary data.</text>
</comment>
<feature type="binding site" evidence="5">
    <location>
        <position position="237"/>
    </location>
    <ligand>
        <name>3-dehydroquinate</name>
        <dbReference type="ChEBI" id="CHEBI:32364"/>
    </ligand>
</feature>
<dbReference type="GO" id="GO:0046279">
    <property type="term" value="P:3,4-dihydroxybenzoate biosynthetic process"/>
    <property type="evidence" value="ECO:0007669"/>
    <property type="project" value="TreeGrafter"/>
</dbReference>
<dbReference type="EMBL" id="VMSO01000010">
    <property type="protein sequence ID" value="KAA8501259.1"/>
    <property type="molecule type" value="Genomic_DNA"/>
</dbReference>
<keyword evidence="5" id="KW-0028">Amino-acid biosynthesis</keyword>
<evidence type="ECO:0000313" key="7">
    <source>
        <dbReference type="Proteomes" id="UP000322025"/>
    </source>
</evidence>
<dbReference type="Gene3D" id="3.20.20.70">
    <property type="entry name" value="Aldolase class I"/>
    <property type="match status" value="1"/>
</dbReference>
<dbReference type="EC" id="4.2.1.10" evidence="5"/>
<reference evidence="6 7" key="1">
    <citation type="submission" date="2019-07" db="EMBL/GenBank/DDBJ databases">
        <authorList>
            <person name="Wongkuna S."/>
            <person name="Scaria J."/>
        </authorList>
    </citation>
    <scope>NUCLEOTIDE SEQUENCE [LARGE SCALE GENOMIC DNA]</scope>
    <source>
        <strain evidence="6 7">SW178</strain>
    </source>
</reference>
<dbReference type="AlphaFoldDB" id="A0A5M9I0I3"/>
<comment type="function">
    <text evidence="5">Involved in the third step of the chorismate pathway, which leads to the biosynthesis of aromatic amino acids. Catalyzes the cis-dehydration of 3-dehydroquinate (DHQ) and introduces the first double bond of the aromatic ring to yield 3-dehydroshikimate.</text>
</comment>
<proteinExistence type="inferred from homology"/>
<dbReference type="Pfam" id="PF01487">
    <property type="entry name" value="DHquinase_I"/>
    <property type="match status" value="1"/>
</dbReference>
<organism evidence="6 7">
    <name type="scientific">Mediterraneibacter catenae</name>
    <dbReference type="NCBI Taxonomy" id="2594882"/>
    <lineage>
        <taxon>Bacteria</taxon>
        <taxon>Bacillati</taxon>
        <taxon>Bacillota</taxon>
        <taxon>Clostridia</taxon>
        <taxon>Lachnospirales</taxon>
        <taxon>Lachnospiraceae</taxon>
        <taxon>Mediterraneibacter</taxon>
    </lineage>
</organism>
<dbReference type="GO" id="GO:0008652">
    <property type="term" value="P:amino acid biosynthetic process"/>
    <property type="evidence" value="ECO:0007669"/>
    <property type="project" value="UniProtKB-KW"/>
</dbReference>
<dbReference type="GO" id="GO:0009073">
    <property type="term" value="P:aromatic amino acid family biosynthetic process"/>
    <property type="evidence" value="ECO:0007669"/>
    <property type="project" value="UniProtKB-KW"/>
</dbReference>
<keyword evidence="2 5" id="KW-0057">Aromatic amino acid biosynthesis</keyword>
<dbReference type="InterPro" id="IPR001381">
    <property type="entry name" value="DHquinase_I"/>
</dbReference>
<dbReference type="NCBIfam" id="TIGR01093">
    <property type="entry name" value="aroD"/>
    <property type="match status" value="1"/>
</dbReference>
<accession>A0A5M9I0I3</accession>
<feature type="active site" description="Schiff-base intermediate with substrate" evidence="5">
    <location>
        <position position="171"/>
    </location>
</feature>
<evidence type="ECO:0000256" key="3">
    <source>
        <dbReference type="ARBA" id="ARBA00023239"/>
    </source>
</evidence>
<dbReference type="PANTHER" id="PTHR43699">
    <property type="entry name" value="3-DEHYDROQUINATE DEHYDRATASE"/>
    <property type="match status" value="1"/>
</dbReference>
<feature type="binding site" evidence="5">
    <location>
        <position position="233"/>
    </location>
    <ligand>
        <name>3-dehydroquinate</name>
        <dbReference type="ChEBI" id="CHEBI:32364"/>
    </ligand>
</feature>
<protein>
    <recommendedName>
        <fullName evidence="5">3-dehydroquinate dehydratase</fullName>
        <shortName evidence="5">3-dehydroquinase</shortName>
        <ecNumber evidence="5">4.2.1.10</ecNumber>
    </recommendedName>
    <alternativeName>
        <fullName evidence="5">Type I DHQase</fullName>
    </alternativeName>
    <alternativeName>
        <fullName evidence="5">Type I dehydroquinase</fullName>
        <shortName evidence="5">DHQ1</shortName>
    </alternativeName>
</protein>
<keyword evidence="3 5" id="KW-0456">Lyase</keyword>
<feature type="binding site" evidence="5">
    <location>
        <position position="83"/>
    </location>
    <ligand>
        <name>3-dehydroquinate</name>
        <dbReference type="ChEBI" id="CHEBI:32364"/>
    </ligand>
</feature>
<dbReference type="FunFam" id="3.20.20.70:FF:000047">
    <property type="entry name" value="3-dehydroquinate dehydratase"/>
    <property type="match status" value="1"/>
</dbReference>
<feature type="binding site" evidence="5">
    <location>
        <position position="214"/>
    </location>
    <ligand>
        <name>3-dehydroquinate</name>
        <dbReference type="ChEBI" id="CHEBI:32364"/>
    </ligand>
</feature>
<dbReference type="GO" id="GO:0009423">
    <property type="term" value="P:chorismate biosynthetic process"/>
    <property type="evidence" value="ECO:0007669"/>
    <property type="project" value="UniProtKB-UniRule"/>
</dbReference>
<name>A0A5M9I0I3_9FIRM</name>
<evidence type="ECO:0000313" key="6">
    <source>
        <dbReference type="EMBL" id="KAA8501259.1"/>
    </source>
</evidence>
<dbReference type="PANTHER" id="PTHR43699:SF1">
    <property type="entry name" value="3-DEHYDROQUINATE DEHYDRATASE"/>
    <property type="match status" value="1"/>
</dbReference>
<comment type="catalytic activity">
    <reaction evidence="1 5">
        <text>3-dehydroquinate = 3-dehydroshikimate + H2O</text>
        <dbReference type="Rhea" id="RHEA:21096"/>
        <dbReference type="ChEBI" id="CHEBI:15377"/>
        <dbReference type="ChEBI" id="CHEBI:16630"/>
        <dbReference type="ChEBI" id="CHEBI:32364"/>
        <dbReference type="EC" id="4.2.1.10"/>
    </reaction>
</comment>
<evidence type="ECO:0000256" key="1">
    <source>
        <dbReference type="ARBA" id="ARBA00001864"/>
    </source>
</evidence>
<dbReference type="HAMAP" id="MF_00214">
    <property type="entry name" value="AroD"/>
    <property type="match status" value="1"/>
</dbReference>
<dbReference type="OrthoDB" id="9813659at2"/>
<keyword evidence="7" id="KW-1185">Reference proteome</keyword>
<dbReference type="RefSeq" id="WP_150310903.1">
    <property type="nucleotide sequence ID" value="NZ_VMSO01000010.1"/>
</dbReference>
<dbReference type="InterPro" id="IPR013785">
    <property type="entry name" value="Aldolase_TIM"/>
</dbReference>
<feature type="binding site" evidence="5">
    <location>
        <begin position="47"/>
        <end position="49"/>
    </location>
    <ligand>
        <name>3-dehydroquinate</name>
        <dbReference type="ChEBI" id="CHEBI:32364"/>
    </ligand>
</feature>
<evidence type="ECO:0000256" key="2">
    <source>
        <dbReference type="ARBA" id="ARBA00023141"/>
    </source>
</evidence>
<feature type="active site" description="Proton donor/acceptor" evidence="5">
    <location>
        <position position="144"/>
    </location>
</feature>
<dbReference type="InterPro" id="IPR050146">
    <property type="entry name" value="Type-I_3-dehydroquinase"/>
</dbReference>
<comment type="subunit">
    <text evidence="5">Homodimer.</text>
</comment>
<dbReference type="CDD" id="cd00502">
    <property type="entry name" value="DHQase_I"/>
    <property type="match status" value="1"/>
</dbReference>
<keyword evidence="4 5" id="KW-0704">Schiff base</keyword>
<dbReference type="UniPathway" id="UPA00053">
    <property type="reaction ID" value="UER00086"/>
</dbReference>
<sequence>MAKVLKIREMTLGAGKPKICIPITGKNETELREEVSVVKTVCCDIVEWRVDHFEEIDDVEKVKETLGELKILLGRIPILFTCRTKQEGGEKEISAEDYINLYREVIGTGNADLVDVEMMLGEEVCSTLLECAHNNNVYVVMSSHDFEKTPDKETLVERFRSMQEQGADVPKIAVMPHNAGDVITLLAATNEFTEKYADRPVISMSMGWLGSISRISGEFFGSALTFGAAKHVSAPGQLSVSDVNYILKVLHNTDNE</sequence>
<evidence type="ECO:0000256" key="5">
    <source>
        <dbReference type="HAMAP-Rule" id="MF_00214"/>
    </source>
</evidence>
<dbReference type="Proteomes" id="UP000322025">
    <property type="component" value="Unassembled WGS sequence"/>
</dbReference>
<comment type="caution">
    <text evidence="5">Lacks conserved residue(s) required for the propagation of feature annotation.</text>
</comment>
<comment type="pathway">
    <text evidence="5">Metabolic intermediate biosynthesis; chorismate biosynthesis; chorismate from D-erythrose 4-phosphate and phosphoenolpyruvate: step 3/7.</text>
</comment>